<organism evidence="1 2">
    <name type="scientific">Gossypium klotzschianum</name>
    <dbReference type="NCBI Taxonomy" id="34286"/>
    <lineage>
        <taxon>Eukaryota</taxon>
        <taxon>Viridiplantae</taxon>
        <taxon>Streptophyta</taxon>
        <taxon>Embryophyta</taxon>
        <taxon>Tracheophyta</taxon>
        <taxon>Spermatophyta</taxon>
        <taxon>Magnoliopsida</taxon>
        <taxon>eudicotyledons</taxon>
        <taxon>Gunneridae</taxon>
        <taxon>Pentapetalae</taxon>
        <taxon>rosids</taxon>
        <taxon>malvids</taxon>
        <taxon>Malvales</taxon>
        <taxon>Malvaceae</taxon>
        <taxon>Malvoideae</taxon>
        <taxon>Gossypium</taxon>
    </lineage>
</organism>
<dbReference type="EMBL" id="JABFAB010000012">
    <property type="protein sequence ID" value="MBA0666016.1"/>
    <property type="molecule type" value="Genomic_DNA"/>
</dbReference>
<gene>
    <name evidence="1" type="ORF">Goklo_002473</name>
</gene>
<evidence type="ECO:0000313" key="1">
    <source>
        <dbReference type="EMBL" id="MBA0666016.1"/>
    </source>
</evidence>
<comment type="caution">
    <text evidence="1">The sequence shown here is derived from an EMBL/GenBank/DDBJ whole genome shotgun (WGS) entry which is preliminary data.</text>
</comment>
<keyword evidence="2" id="KW-1185">Reference proteome</keyword>
<reference evidence="1 2" key="1">
    <citation type="journal article" date="2019" name="Genome Biol. Evol.">
        <title>Insights into the evolution of the New World diploid cottons (Gossypium, subgenus Houzingenia) based on genome sequencing.</title>
        <authorList>
            <person name="Grover C.E."/>
            <person name="Arick M.A. 2nd"/>
            <person name="Thrash A."/>
            <person name="Conover J.L."/>
            <person name="Sanders W.S."/>
            <person name="Peterson D.G."/>
            <person name="Frelichowski J.E."/>
            <person name="Scheffler J.A."/>
            <person name="Scheffler B.E."/>
            <person name="Wendel J.F."/>
        </authorList>
    </citation>
    <scope>NUCLEOTIDE SEQUENCE [LARGE SCALE GENOMIC DNA]</scope>
    <source>
        <strain evidence="1">57</strain>
        <tissue evidence="1">Leaf</tissue>
    </source>
</reference>
<feature type="non-terminal residue" evidence="1">
    <location>
        <position position="1"/>
    </location>
</feature>
<evidence type="ECO:0000313" key="2">
    <source>
        <dbReference type="Proteomes" id="UP000593573"/>
    </source>
</evidence>
<name>A0A7J8VT72_9ROSI</name>
<protein>
    <submittedName>
        <fullName evidence="1">Uncharacterized protein</fullName>
    </submittedName>
</protein>
<sequence length="131" mass="14800">FPIRKSDCSAWDPSSPYSFSNKDASIWFPWPPHLHSPMSVTRNATYQNWNPPPLSPLPTPETTAFKHTRDSTAKVDPTPVCNCGFETKTSPFAFLTITPKANLWCWLSFTASKLILRYEPSNGLYSSFTPK</sequence>
<dbReference type="AlphaFoldDB" id="A0A7J8VT72"/>
<accession>A0A7J8VT72</accession>
<proteinExistence type="predicted"/>
<dbReference type="Proteomes" id="UP000593573">
    <property type="component" value="Unassembled WGS sequence"/>
</dbReference>